<comment type="caution">
    <text evidence="1">The sequence shown here is derived from an EMBL/GenBank/DDBJ whole genome shotgun (WGS) entry which is preliminary data.</text>
</comment>
<dbReference type="AlphaFoldDB" id="A0AAV6LTG9"/>
<dbReference type="EMBL" id="JACTNZ010000001">
    <property type="protein sequence ID" value="KAG5567504.1"/>
    <property type="molecule type" value="Genomic_DNA"/>
</dbReference>
<organism evidence="1 2">
    <name type="scientific">Rhododendron griersonianum</name>
    <dbReference type="NCBI Taxonomy" id="479676"/>
    <lineage>
        <taxon>Eukaryota</taxon>
        <taxon>Viridiplantae</taxon>
        <taxon>Streptophyta</taxon>
        <taxon>Embryophyta</taxon>
        <taxon>Tracheophyta</taxon>
        <taxon>Spermatophyta</taxon>
        <taxon>Magnoliopsida</taxon>
        <taxon>eudicotyledons</taxon>
        <taxon>Gunneridae</taxon>
        <taxon>Pentapetalae</taxon>
        <taxon>asterids</taxon>
        <taxon>Ericales</taxon>
        <taxon>Ericaceae</taxon>
        <taxon>Ericoideae</taxon>
        <taxon>Rhodoreae</taxon>
        <taxon>Rhododendron</taxon>
    </lineage>
</organism>
<protein>
    <submittedName>
        <fullName evidence="1">Uncharacterized protein</fullName>
    </submittedName>
</protein>
<proteinExistence type="predicted"/>
<keyword evidence="2" id="KW-1185">Reference proteome</keyword>
<dbReference type="Proteomes" id="UP000823749">
    <property type="component" value="Chromosome 1"/>
</dbReference>
<name>A0AAV6LTG9_9ERIC</name>
<evidence type="ECO:0000313" key="1">
    <source>
        <dbReference type="EMBL" id="KAG5567504.1"/>
    </source>
</evidence>
<evidence type="ECO:0000313" key="2">
    <source>
        <dbReference type="Proteomes" id="UP000823749"/>
    </source>
</evidence>
<reference evidence="1" key="1">
    <citation type="submission" date="2020-08" db="EMBL/GenBank/DDBJ databases">
        <title>Plant Genome Project.</title>
        <authorList>
            <person name="Zhang R.-G."/>
        </authorList>
    </citation>
    <scope>NUCLEOTIDE SEQUENCE</scope>
    <source>
        <strain evidence="1">WSP0</strain>
        <tissue evidence="1">Leaf</tissue>
    </source>
</reference>
<accession>A0AAV6LTG9</accession>
<sequence>MLEVIDVLVYTAEISFPPRKRTWNRVSVSISPSKGAERLGRTEFHLLKRHSLQVACSQKKEVHVVEARFLALFFYEVVEYEEVD</sequence>
<gene>
    <name evidence="1" type="ORF">RHGRI_002899</name>
</gene>